<reference evidence="1" key="1">
    <citation type="submission" date="2014-11" db="EMBL/GenBank/DDBJ databases">
        <authorList>
            <person name="Amaro Gonzalez C."/>
        </authorList>
    </citation>
    <scope>NUCLEOTIDE SEQUENCE</scope>
</reference>
<name>A0A0E9RRT8_ANGAN</name>
<protein>
    <submittedName>
        <fullName evidence="1">Uncharacterized protein</fullName>
    </submittedName>
</protein>
<proteinExistence type="predicted"/>
<evidence type="ECO:0000313" key="1">
    <source>
        <dbReference type="EMBL" id="JAH31547.1"/>
    </source>
</evidence>
<dbReference type="EMBL" id="GBXM01077030">
    <property type="protein sequence ID" value="JAH31547.1"/>
    <property type="molecule type" value="Transcribed_RNA"/>
</dbReference>
<sequence>MDTVLFYTTKRKLAQANFLNRT</sequence>
<reference evidence="1" key="2">
    <citation type="journal article" date="2015" name="Fish Shellfish Immunol.">
        <title>Early steps in the European eel (Anguilla anguilla)-Vibrio vulnificus interaction in the gills: Role of the RtxA13 toxin.</title>
        <authorList>
            <person name="Callol A."/>
            <person name="Pajuelo D."/>
            <person name="Ebbesson L."/>
            <person name="Teles M."/>
            <person name="MacKenzie S."/>
            <person name="Amaro C."/>
        </authorList>
    </citation>
    <scope>NUCLEOTIDE SEQUENCE</scope>
</reference>
<dbReference type="AlphaFoldDB" id="A0A0E9RRT8"/>
<accession>A0A0E9RRT8</accession>
<organism evidence="1">
    <name type="scientific">Anguilla anguilla</name>
    <name type="common">European freshwater eel</name>
    <name type="synonym">Muraena anguilla</name>
    <dbReference type="NCBI Taxonomy" id="7936"/>
    <lineage>
        <taxon>Eukaryota</taxon>
        <taxon>Metazoa</taxon>
        <taxon>Chordata</taxon>
        <taxon>Craniata</taxon>
        <taxon>Vertebrata</taxon>
        <taxon>Euteleostomi</taxon>
        <taxon>Actinopterygii</taxon>
        <taxon>Neopterygii</taxon>
        <taxon>Teleostei</taxon>
        <taxon>Anguilliformes</taxon>
        <taxon>Anguillidae</taxon>
        <taxon>Anguilla</taxon>
    </lineage>
</organism>